<dbReference type="EMBL" id="CALNXI010001807">
    <property type="protein sequence ID" value="CAH3177466.1"/>
    <property type="molecule type" value="Genomic_DNA"/>
</dbReference>
<evidence type="ECO:0000313" key="1">
    <source>
        <dbReference type="EMBL" id="CAH3177466.1"/>
    </source>
</evidence>
<proteinExistence type="predicted"/>
<evidence type="ECO:0008006" key="3">
    <source>
        <dbReference type="Google" id="ProtNLM"/>
    </source>
</evidence>
<comment type="caution">
    <text evidence="1">The sequence shown here is derived from an EMBL/GenBank/DDBJ whole genome shotgun (WGS) entry which is preliminary data.</text>
</comment>
<organism evidence="1 2">
    <name type="scientific">Porites evermanni</name>
    <dbReference type="NCBI Taxonomy" id="104178"/>
    <lineage>
        <taxon>Eukaryota</taxon>
        <taxon>Metazoa</taxon>
        <taxon>Cnidaria</taxon>
        <taxon>Anthozoa</taxon>
        <taxon>Hexacorallia</taxon>
        <taxon>Scleractinia</taxon>
        <taxon>Fungiina</taxon>
        <taxon>Poritidae</taxon>
        <taxon>Porites</taxon>
    </lineage>
</organism>
<reference evidence="1 2" key="1">
    <citation type="submission" date="2022-05" db="EMBL/GenBank/DDBJ databases">
        <authorList>
            <consortium name="Genoscope - CEA"/>
            <person name="William W."/>
        </authorList>
    </citation>
    <scope>NUCLEOTIDE SEQUENCE [LARGE SCALE GENOMIC DNA]</scope>
</reference>
<sequence length="81" mass="8727">MEPNCVSINVGPVEEGKGMCELNNATDDSPSQSALKNVAQYIHYAVENLCQLHGNPCPGKGAMCQVGFTNKGYRCVCRDGY</sequence>
<dbReference type="Proteomes" id="UP001159427">
    <property type="component" value="Unassembled WGS sequence"/>
</dbReference>
<protein>
    <recommendedName>
        <fullName evidence="3">EGF-like domain-containing protein</fullName>
    </recommendedName>
</protein>
<feature type="non-terminal residue" evidence="1">
    <location>
        <position position="81"/>
    </location>
</feature>
<name>A0ABN8RE02_9CNID</name>
<evidence type="ECO:0000313" key="2">
    <source>
        <dbReference type="Proteomes" id="UP001159427"/>
    </source>
</evidence>
<keyword evidence="2" id="KW-1185">Reference proteome</keyword>
<gene>
    <name evidence="1" type="ORF">PEVE_00011241</name>
</gene>
<accession>A0ABN8RE02</accession>